<evidence type="ECO:0000313" key="3">
    <source>
        <dbReference type="Proteomes" id="UP001175271"/>
    </source>
</evidence>
<dbReference type="Proteomes" id="UP001175271">
    <property type="component" value="Unassembled WGS sequence"/>
</dbReference>
<feature type="compositionally biased region" description="Low complexity" evidence="1">
    <location>
        <begin position="34"/>
        <end position="57"/>
    </location>
</feature>
<organism evidence="2 3">
    <name type="scientific">Steinernema hermaphroditum</name>
    <dbReference type="NCBI Taxonomy" id="289476"/>
    <lineage>
        <taxon>Eukaryota</taxon>
        <taxon>Metazoa</taxon>
        <taxon>Ecdysozoa</taxon>
        <taxon>Nematoda</taxon>
        <taxon>Chromadorea</taxon>
        <taxon>Rhabditida</taxon>
        <taxon>Tylenchina</taxon>
        <taxon>Panagrolaimomorpha</taxon>
        <taxon>Strongyloidoidea</taxon>
        <taxon>Steinernematidae</taxon>
        <taxon>Steinernema</taxon>
    </lineage>
</organism>
<protein>
    <submittedName>
        <fullName evidence="2">Uncharacterized protein</fullName>
    </submittedName>
</protein>
<comment type="caution">
    <text evidence="2">The sequence shown here is derived from an EMBL/GenBank/DDBJ whole genome shotgun (WGS) entry which is preliminary data.</text>
</comment>
<gene>
    <name evidence="2" type="ORF">QR680_007341</name>
</gene>
<keyword evidence="3" id="KW-1185">Reference proteome</keyword>
<reference evidence="2" key="1">
    <citation type="submission" date="2023-06" db="EMBL/GenBank/DDBJ databases">
        <title>Genomic analysis of the entomopathogenic nematode Steinernema hermaphroditum.</title>
        <authorList>
            <person name="Schwarz E.M."/>
            <person name="Heppert J.K."/>
            <person name="Baniya A."/>
            <person name="Schwartz H.T."/>
            <person name="Tan C.-H."/>
            <person name="Antoshechkin I."/>
            <person name="Sternberg P.W."/>
            <person name="Goodrich-Blair H."/>
            <person name="Dillman A.R."/>
        </authorList>
    </citation>
    <scope>NUCLEOTIDE SEQUENCE</scope>
    <source>
        <strain evidence="2">PS9179</strain>
        <tissue evidence="2">Whole animal</tissue>
    </source>
</reference>
<sequence>MLCNQDTMLLLVQGFVTVSAALLSIVLCNKKKAPAPAAAAKPTAAAAPPAAAAAPVAGQKTDVPAKTEGTQASDAKADAKKEEAKKVEEKKEENKEQSKKEEKKEKSKSSAAPPNEKKDEAAPDGGDNYEDVAVGENCPAAPK</sequence>
<dbReference type="EMBL" id="JAUCMV010000001">
    <property type="protein sequence ID" value="KAK0422060.1"/>
    <property type="molecule type" value="Genomic_DNA"/>
</dbReference>
<name>A0AA39M695_9BILA</name>
<dbReference type="AlphaFoldDB" id="A0AA39M695"/>
<accession>A0AA39M695</accession>
<proteinExistence type="predicted"/>
<evidence type="ECO:0000256" key="1">
    <source>
        <dbReference type="SAM" id="MobiDB-lite"/>
    </source>
</evidence>
<evidence type="ECO:0000313" key="2">
    <source>
        <dbReference type="EMBL" id="KAK0422060.1"/>
    </source>
</evidence>
<feature type="region of interest" description="Disordered" evidence="1">
    <location>
        <begin position="33"/>
        <end position="143"/>
    </location>
</feature>
<feature type="compositionally biased region" description="Basic and acidic residues" evidence="1">
    <location>
        <begin position="75"/>
        <end position="108"/>
    </location>
</feature>